<sequence length="139" mass="14746">MKRMRGGGVCRACVRVSERARDGPPRRPPPCAVTAALRPVTGAGSAGEARSAREAENVPEAELEPGAADRLSDVGRPPRAGSGSFSVVQEAGELGSSDRRGAWLGTPEVHWELRRVGLHAPCATRSTRVSEKLRKCIPL</sequence>
<reference evidence="2" key="1">
    <citation type="journal article" date="2023" name="Science">
        <title>Genome structures resolve the early diversification of teleost fishes.</title>
        <authorList>
            <person name="Parey E."/>
            <person name="Louis A."/>
            <person name="Montfort J."/>
            <person name="Bouchez O."/>
            <person name="Roques C."/>
            <person name="Iampietro C."/>
            <person name="Lluch J."/>
            <person name="Castinel A."/>
            <person name="Donnadieu C."/>
            <person name="Desvignes T."/>
            <person name="Floi Bucao C."/>
            <person name="Jouanno E."/>
            <person name="Wen M."/>
            <person name="Mejri S."/>
            <person name="Dirks R."/>
            <person name="Jansen H."/>
            <person name="Henkel C."/>
            <person name="Chen W.J."/>
            <person name="Zahm M."/>
            <person name="Cabau C."/>
            <person name="Klopp C."/>
            <person name="Thompson A.W."/>
            <person name="Robinson-Rechavi M."/>
            <person name="Braasch I."/>
            <person name="Lecointre G."/>
            <person name="Bobe J."/>
            <person name="Postlethwait J.H."/>
            <person name="Berthelot C."/>
            <person name="Roest Crollius H."/>
            <person name="Guiguen Y."/>
        </authorList>
    </citation>
    <scope>NUCLEOTIDE SEQUENCE</scope>
    <source>
        <strain evidence="2">WJC10195</strain>
    </source>
</reference>
<comment type="caution">
    <text evidence="2">The sequence shown here is derived from an EMBL/GenBank/DDBJ whole genome shotgun (WGS) entry which is preliminary data.</text>
</comment>
<dbReference type="Proteomes" id="UP001152622">
    <property type="component" value="Chromosome 6"/>
</dbReference>
<gene>
    <name evidence="2" type="ORF">SKAU_G00184940</name>
</gene>
<proteinExistence type="predicted"/>
<evidence type="ECO:0000313" key="2">
    <source>
        <dbReference type="EMBL" id="KAJ8355700.1"/>
    </source>
</evidence>
<keyword evidence="3" id="KW-1185">Reference proteome</keyword>
<feature type="region of interest" description="Disordered" evidence="1">
    <location>
        <begin position="17"/>
        <end position="102"/>
    </location>
</feature>
<dbReference type="EMBL" id="JAINUF010000006">
    <property type="protein sequence ID" value="KAJ8355700.1"/>
    <property type="molecule type" value="Genomic_DNA"/>
</dbReference>
<name>A0A9Q1FCT8_SYNKA</name>
<evidence type="ECO:0000313" key="3">
    <source>
        <dbReference type="Proteomes" id="UP001152622"/>
    </source>
</evidence>
<accession>A0A9Q1FCT8</accession>
<dbReference type="AlphaFoldDB" id="A0A9Q1FCT8"/>
<organism evidence="2 3">
    <name type="scientific">Synaphobranchus kaupii</name>
    <name type="common">Kaup's arrowtooth eel</name>
    <dbReference type="NCBI Taxonomy" id="118154"/>
    <lineage>
        <taxon>Eukaryota</taxon>
        <taxon>Metazoa</taxon>
        <taxon>Chordata</taxon>
        <taxon>Craniata</taxon>
        <taxon>Vertebrata</taxon>
        <taxon>Euteleostomi</taxon>
        <taxon>Actinopterygii</taxon>
        <taxon>Neopterygii</taxon>
        <taxon>Teleostei</taxon>
        <taxon>Anguilliformes</taxon>
        <taxon>Synaphobranchidae</taxon>
        <taxon>Synaphobranchus</taxon>
    </lineage>
</organism>
<protein>
    <submittedName>
        <fullName evidence="2">Uncharacterized protein</fullName>
    </submittedName>
</protein>
<evidence type="ECO:0000256" key="1">
    <source>
        <dbReference type="SAM" id="MobiDB-lite"/>
    </source>
</evidence>